<evidence type="ECO:0000259" key="6">
    <source>
        <dbReference type="PROSITE" id="PS50850"/>
    </source>
</evidence>
<dbReference type="PROSITE" id="PS50850">
    <property type="entry name" value="MFS"/>
    <property type="match status" value="1"/>
</dbReference>
<comment type="caution">
    <text evidence="7">The sequence shown here is derived from an EMBL/GenBank/DDBJ whole genome shotgun (WGS) entry which is preliminary data.</text>
</comment>
<accession>A0A8H3UVT3</accession>
<dbReference type="GO" id="GO:0005886">
    <property type="term" value="C:plasma membrane"/>
    <property type="evidence" value="ECO:0007669"/>
    <property type="project" value="TreeGrafter"/>
</dbReference>
<feature type="transmembrane region" description="Helical" evidence="5">
    <location>
        <begin position="404"/>
        <end position="423"/>
    </location>
</feature>
<evidence type="ECO:0000256" key="3">
    <source>
        <dbReference type="ARBA" id="ARBA00022989"/>
    </source>
</evidence>
<dbReference type="SUPFAM" id="SSF103473">
    <property type="entry name" value="MFS general substrate transporter"/>
    <property type="match status" value="1"/>
</dbReference>
<gene>
    <name evidence="7" type="ORF">EG328_002028</name>
</gene>
<sequence length="615" mass="69141">MKELIREAALGQIIRFVSRNRLLRYPEEEEGFQIPFERIKHEAKLSRINEDADSDKQEEDITPATEEYENIDHVLTQEDKGDDFDIEKTGTQGSRAGLDKVQSVKSLTRTQTIPYTRERFEVDQQLEAQRTLSLPIQPVITSTGQTLVTWYTTDDQDNPHNWSQKKKSWVSFLVWIYTFAVYASSAIYVSSELGIMEHFGVQEFKASLGLALFVLGYGIGPLIFSPMSEIPVIGRNVPYIVTFALFVILSVPTALVNDLGGLLFLRFLQGFFGSPCLATGPATMQDIYSMLYLPIAVAFWVSAGFSAPAVGPLLSGFAVMAKGWRWSLWEILWMSGPVFILWFISMPETLEDNILLRRAKRLRKLTGDDKYVSQSELNQKNMTATQIAKNAFVKPVEINIKDPAILFTSVYSGIIYGTYYSFFEVFPLVYGGIYHFNIGEIGLVFVCIAVGAAIGMILYDLLILKVVIPEILKNGMGPQEGVLKPALIFVFGPTLSLFLFAWTSRESIHWMAPTVFLTIYPISVFIVFQAIFAYIPLSYPQYAASLFAGNDFVRSFFAFGSVMFSRSMYINLGIGKGVSLLGGLSVLGWIGMYYLYFNGAKLRAKSKFAIHEDEK</sequence>
<dbReference type="AlphaFoldDB" id="A0A8H3UVT3"/>
<dbReference type="InterPro" id="IPR020846">
    <property type="entry name" value="MFS_dom"/>
</dbReference>
<dbReference type="Pfam" id="PF07690">
    <property type="entry name" value="MFS_1"/>
    <property type="match status" value="1"/>
</dbReference>
<dbReference type="PANTHER" id="PTHR23502">
    <property type="entry name" value="MAJOR FACILITATOR SUPERFAMILY"/>
    <property type="match status" value="1"/>
</dbReference>
<reference evidence="7 8" key="1">
    <citation type="submission" date="2018-12" db="EMBL/GenBank/DDBJ databases">
        <title>Venturia inaequalis Genome Resource.</title>
        <authorList>
            <person name="Lichtner F.J."/>
        </authorList>
    </citation>
    <scope>NUCLEOTIDE SEQUENCE [LARGE SCALE GENOMIC DNA]</scope>
    <source>
        <strain evidence="7 8">120213</strain>
    </source>
</reference>
<dbReference type="GO" id="GO:0015244">
    <property type="term" value="F:fluconazole transmembrane transporter activity"/>
    <property type="evidence" value="ECO:0007669"/>
    <property type="project" value="TreeGrafter"/>
</dbReference>
<feature type="domain" description="Major facilitator superfamily (MFS) profile" evidence="6">
    <location>
        <begin position="170"/>
        <end position="600"/>
    </location>
</feature>
<proteinExistence type="predicted"/>
<dbReference type="Gene3D" id="1.20.1250.20">
    <property type="entry name" value="MFS general substrate transporter like domains"/>
    <property type="match status" value="1"/>
</dbReference>
<evidence type="ECO:0000313" key="8">
    <source>
        <dbReference type="Proteomes" id="UP000447873"/>
    </source>
</evidence>
<feature type="transmembrane region" description="Helical" evidence="5">
    <location>
        <begin position="443"/>
        <end position="464"/>
    </location>
</feature>
<feature type="transmembrane region" description="Helical" evidence="5">
    <location>
        <begin position="331"/>
        <end position="350"/>
    </location>
</feature>
<feature type="transmembrane region" description="Helical" evidence="5">
    <location>
        <begin position="485"/>
        <end position="504"/>
    </location>
</feature>
<dbReference type="CDD" id="cd17323">
    <property type="entry name" value="MFS_Tpo1_MDR_like"/>
    <property type="match status" value="1"/>
</dbReference>
<keyword evidence="2 5" id="KW-0812">Transmembrane</keyword>
<feature type="transmembrane region" description="Helical" evidence="5">
    <location>
        <begin position="208"/>
        <end position="225"/>
    </location>
</feature>
<dbReference type="GO" id="GO:1990961">
    <property type="term" value="P:xenobiotic detoxification by transmembrane export across the plasma membrane"/>
    <property type="evidence" value="ECO:0007669"/>
    <property type="project" value="TreeGrafter"/>
</dbReference>
<evidence type="ECO:0000256" key="4">
    <source>
        <dbReference type="ARBA" id="ARBA00023136"/>
    </source>
</evidence>
<keyword evidence="3 5" id="KW-1133">Transmembrane helix</keyword>
<evidence type="ECO:0000256" key="5">
    <source>
        <dbReference type="SAM" id="Phobius"/>
    </source>
</evidence>
<feature type="transmembrane region" description="Helical" evidence="5">
    <location>
        <begin position="237"/>
        <end position="255"/>
    </location>
</feature>
<evidence type="ECO:0000256" key="2">
    <source>
        <dbReference type="ARBA" id="ARBA00022692"/>
    </source>
</evidence>
<feature type="transmembrane region" description="Helical" evidence="5">
    <location>
        <begin position="291"/>
        <end position="311"/>
    </location>
</feature>
<feature type="transmembrane region" description="Helical" evidence="5">
    <location>
        <begin position="510"/>
        <end position="535"/>
    </location>
</feature>
<dbReference type="InterPro" id="IPR011701">
    <property type="entry name" value="MFS"/>
</dbReference>
<evidence type="ECO:0000313" key="7">
    <source>
        <dbReference type="EMBL" id="KAE9977521.1"/>
    </source>
</evidence>
<dbReference type="InterPro" id="IPR036259">
    <property type="entry name" value="MFS_trans_sf"/>
</dbReference>
<evidence type="ECO:0000256" key="1">
    <source>
        <dbReference type="ARBA" id="ARBA00004141"/>
    </source>
</evidence>
<dbReference type="EMBL" id="WNWS01000152">
    <property type="protein sequence ID" value="KAE9977521.1"/>
    <property type="molecule type" value="Genomic_DNA"/>
</dbReference>
<feature type="transmembrane region" description="Helical" evidence="5">
    <location>
        <begin position="169"/>
        <end position="188"/>
    </location>
</feature>
<organism evidence="7 8">
    <name type="scientific">Venturia inaequalis</name>
    <name type="common">Apple scab fungus</name>
    <dbReference type="NCBI Taxonomy" id="5025"/>
    <lineage>
        <taxon>Eukaryota</taxon>
        <taxon>Fungi</taxon>
        <taxon>Dikarya</taxon>
        <taxon>Ascomycota</taxon>
        <taxon>Pezizomycotina</taxon>
        <taxon>Dothideomycetes</taxon>
        <taxon>Pleosporomycetidae</taxon>
        <taxon>Venturiales</taxon>
        <taxon>Venturiaceae</taxon>
        <taxon>Venturia</taxon>
    </lineage>
</organism>
<feature type="transmembrane region" description="Helical" evidence="5">
    <location>
        <begin position="580"/>
        <end position="597"/>
    </location>
</feature>
<keyword evidence="4 5" id="KW-0472">Membrane</keyword>
<name>A0A8H3UVT3_VENIN</name>
<comment type="subcellular location">
    <subcellularLocation>
        <location evidence="1">Membrane</location>
        <topology evidence="1">Multi-pass membrane protein</topology>
    </subcellularLocation>
</comment>
<dbReference type="Proteomes" id="UP000447873">
    <property type="component" value="Unassembled WGS sequence"/>
</dbReference>
<dbReference type="PANTHER" id="PTHR23502:SF23">
    <property type="entry name" value="FLUCONAZOLE RESISTANCE PROTEIN 1"/>
    <property type="match status" value="1"/>
</dbReference>
<protein>
    <recommendedName>
        <fullName evidence="6">Major facilitator superfamily (MFS) profile domain-containing protein</fullName>
    </recommendedName>
</protein>